<proteinExistence type="predicted"/>
<name>A0ABQ2UHE1_9PSEU</name>
<evidence type="ECO:0000313" key="2">
    <source>
        <dbReference type="EMBL" id="GGU35509.1"/>
    </source>
</evidence>
<gene>
    <name evidence="2" type="ORF">GCM10010178_29630</name>
</gene>
<evidence type="ECO:0008006" key="4">
    <source>
        <dbReference type="Google" id="ProtNLM"/>
    </source>
</evidence>
<keyword evidence="3" id="KW-1185">Reference proteome</keyword>
<dbReference type="EMBL" id="BMRE01000010">
    <property type="protein sequence ID" value="GGU35509.1"/>
    <property type="molecule type" value="Genomic_DNA"/>
</dbReference>
<reference evidence="3" key="1">
    <citation type="journal article" date="2019" name="Int. J. Syst. Evol. Microbiol.">
        <title>The Global Catalogue of Microorganisms (GCM) 10K type strain sequencing project: providing services to taxonomists for standard genome sequencing and annotation.</title>
        <authorList>
            <consortium name="The Broad Institute Genomics Platform"/>
            <consortium name="The Broad Institute Genome Sequencing Center for Infectious Disease"/>
            <person name="Wu L."/>
            <person name="Ma J."/>
        </authorList>
    </citation>
    <scope>NUCLEOTIDE SEQUENCE [LARGE SCALE GENOMIC DNA]</scope>
    <source>
        <strain evidence="3">JCM 3296</strain>
    </source>
</reference>
<accession>A0ABQ2UHE1</accession>
<organism evidence="2 3">
    <name type="scientific">Lentzea flava</name>
    <dbReference type="NCBI Taxonomy" id="103732"/>
    <lineage>
        <taxon>Bacteria</taxon>
        <taxon>Bacillati</taxon>
        <taxon>Actinomycetota</taxon>
        <taxon>Actinomycetes</taxon>
        <taxon>Pseudonocardiales</taxon>
        <taxon>Pseudonocardiaceae</taxon>
        <taxon>Lentzea</taxon>
    </lineage>
</organism>
<dbReference type="InterPro" id="IPR011042">
    <property type="entry name" value="6-blade_b-propeller_TolB-like"/>
</dbReference>
<feature type="region of interest" description="Disordered" evidence="1">
    <location>
        <begin position="1"/>
        <end position="20"/>
    </location>
</feature>
<protein>
    <recommendedName>
        <fullName evidence="4">SMP-30/Gluconolaconase/LRE-like region-containing protein</fullName>
    </recommendedName>
</protein>
<dbReference type="RefSeq" id="WP_253730375.1">
    <property type="nucleotide sequence ID" value="NZ_JAMTCL010000009.1"/>
</dbReference>
<evidence type="ECO:0000256" key="1">
    <source>
        <dbReference type="SAM" id="MobiDB-lite"/>
    </source>
</evidence>
<comment type="caution">
    <text evidence="2">The sequence shown here is derived from an EMBL/GenBank/DDBJ whole genome shotgun (WGS) entry which is preliminary data.</text>
</comment>
<dbReference type="Gene3D" id="2.120.10.30">
    <property type="entry name" value="TolB, C-terminal domain"/>
    <property type="match status" value="1"/>
</dbReference>
<evidence type="ECO:0000313" key="3">
    <source>
        <dbReference type="Proteomes" id="UP000649573"/>
    </source>
</evidence>
<sequence length="47" mass="4916">MRVNDAVADPNGPAFSHDGKHMYLADSARGIVHPPGSRRASASAART</sequence>
<dbReference type="Proteomes" id="UP000649573">
    <property type="component" value="Unassembled WGS sequence"/>
</dbReference>
<dbReference type="SUPFAM" id="SSF63829">
    <property type="entry name" value="Calcium-dependent phosphotriesterase"/>
    <property type="match status" value="1"/>
</dbReference>